<gene>
    <name evidence="1" type="ORF">L1049_017028</name>
</gene>
<proteinExistence type="predicted"/>
<comment type="caution">
    <text evidence="1">The sequence shown here is derived from an EMBL/GenBank/DDBJ whole genome shotgun (WGS) entry which is preliminary data.</text>
</comment>
<evidence type="ECO:0000313" key="2">
    <source>
        <dbReference type="Proteomes" id="UP001415857"/>
    </source>
</evidence>
<accession>A0AAP0S2A3</accession>
<name>A0AAP0S2A3_LIQFO</name>
<keyword evidence="2" id="KW-1185">Reference proteome</keyword>
<dbReference type="EMBL" id="JBBPBK010000003">
    <property type="protein sequence ID" value="KAK9288569.1"/>
    <property type="molecule type" value="Genomic_DNA"/>
</dbReference>
<dbReference type="Proteomes" id="UP001415857">
    <property type="component" value="Unassembled WGS sequence"/>
</dbReference>
<organism evidence="1 2">
    <name type="scientific">Liquidambar formosana</name>
    <name type="common">Formosan gum</name>
    <dbReference type="NCBI Taxonomy" id="63359"/>
    <lineage>
        <taxon>Eukaryota</taxon>
        <taxon>Viridiplantae</taxon>
        <taxon>Streptophyta</taxon>
        <taxon>Embryophyta</taxon>
        <taxon>Tracheophyta</taxon>
        <taxon>Spermatophyta</taxon>
        <taxon>Magnoliopsida</taxon>
        <taxon>eudicotyledons</taxon>
        <taxon>Gunneridae</taxon>
        <taxon>Pentapetalae</taxon>
        <taxon>Saxifragales</taxon>
        <taxon>Altingiaceae</taxon>
        <taxon>Liquidambar</taxon>
    </lineage>
</organism>
<sequence length="93" mass="10320">MDVEMADDNQNNGSLKLVGGIGKKSKRKFEMGKGNCNVVGKSLGGFSSPNLFKGRTYDRFSWGYSWVWANTLNMALIPFELDLRCPAIKPDSI</sequence>
<evidence type="ECO:0000313" key="1">
    <source>
        <dbReference type="EMBL" id="KAK9288569.1"/>
    </source>
</evidence>
<dbReference type="AlphaFoldDB" id="A0AAP0S2A3"/>
<reference evidence="1 2" key="1">
    <citation type="journal article" date="2024" name="Plant J.">
        <title>Genome sequences and population genomics reveal climatic adaptation and genomic divergence between two closely related sweetgum species.</title>
        <authorList>
            <person name="Xu W.Q."/>
            <person name="Ren C.Q."/>
            <person name="Zhang X.Y."/>
            <person name="Comes H.P."/>
            <person name="Liu X.H."/>
            <person name="Li Y.G."/>
            <person name="Kettle C.J."/>
            <person name="Jalonen R."/>
            <person name="Gaisberger H."/>
            <person name="Ma Y.Z."/>
            <person name="Qiu Y.X."/>
        </authorList>
    </citation>
    <scope>NUCLEOTIDE SEQUENCE [LARGE SCALE GENOMIC DNA]</scope>
    <source>
        <strain evidence="1">Hangzhou</strain>
    </source>
</reference>
<protein>
    <submittedName>
        <fullName evidence="1">Uncharacterized protein</fullName>
    </submittedName>
</protein>